<dbReference type="InParanoid" id="A0A165CY65"/>
<evidence type="ECO:0000313" key="1">
    <source>
        <dbReference type="EMBL" id="KZT03727.1"/>
    </source>
</evidence>
<reference evidence="1 2" key="1">
    <citation type="journal article" date="2016" name="Mol. Biol. Evol.">
        <title>Comparative Genomics of Early-Diverging Mushroom-Forming Fungi Provides Insights into the Origins of Lignocellulose Decay Capabilities.</title>
        <authorList>
            <person name="Nagy L.G."/>
            <person name="Riley R."/>
            <person name="Tritt A."/>
            <person name="Adam C."/>
            <person name="Daum C."/>
            <person name="Floudas D."/>
            <person name="Sun H."/>
            <person name="Yadav J.S."/>
            <person name="Pangilinan J."/>
            <person name="Larsson K.H."/>
            <person name="Matsuura K."/>
            <person name="Barry K."/>
            <person name="Labutti K."/>
            <person name="Kuo R."/>
            <person name="Ohm R.A."/>
            <person name="Bhattacharya S.S."/>
            <person name="Shirouzu T."/>
            <person name="Yoshinaga Y."/>
            <person name="Martin F.M."/>
            <person name="Grigoriev I.V."/>
            <person name="Hibbett D.S."/>
        </authorList>
    </citation>
    <scope>NUCLEOTIDE SEQUENCE [LARGE SCALE GENOMIC DNA]</scope>
    <source>
        <strain evidence="1 2">93-53</strain>
    </source>
</reference>
<gene>
    <name evidence="1" type="ORF">LAESUDRAFT_715917</name>
</gene>
<dbReference type="GeneID" id="63824236"/>
<accession>A0A165CY65</accession>
<protein>
    <submittedName>
        <fullName evidence="1">Uncharacterized protein</fullName>
    </submittedName>
</protein>
<proteinExistence type="predicted"/>
<dbReference type="EMBL" id="KV427641">
    <property type="protein sequence ID" value="KZT03727.1"/>
    <property type="molecule type" value="Genomic_DNA"/>
</dbReference>
<dbReference type="Proteomes" id="UP000076871">
    <property type="component" value="Unassembled WGS sequence"/>
</dbReference>
<name>A0A165CY65_9APHY</name>
<sequence>MAACLDYRMSQYGSLIMIRVSYFCSVALELGWPLKKTRLWRGNGAGVLDHSATWHVSGRSHIFQAVRCNDRDEHIPNASFNNEHPLPGSHSAWQASWRIFPAHSSVLRPNVVSRSVAQKGSELRPSTSSAVHPRVATVTVVQRRSSMSPRKPFNSSIGCSLNDSSVLVGTSNFEGPVLWLLLAVKLWKAQCCCEECRDNSAT</sequence>
<keyword evidence="2" id="KW-1185">Reference proteome</keyword>
<evidence type="ECO:0000313" key="2">
    <source>
        <dbReference type="Proteomes" id="UP000076871"/>
    </source>
</evidence>
<dbReference type="RefSeq" id="XP_040761467.1">
    <property type="nucleotide sequence ID" value="XM_040907207.1"/>
</dbReference>
<dbReference type="AlphaFoldDB" id="A0A165CY65"/>
<organism evidence="1 2">
    <name type="scientific">Laetiporus sulphureus 93-53</name>
    <dbReference type="NCBI Taxonomy" id="1314785"/>
    <lineage>
        <taxon>Eukaryota</taxon>
        <taxon>Fungi</taxon>
        <taxon>Dikarya</taxon>
        <taxon>Basidiomycota</taxon>
        <taxon>Agaricomycotina</taxon>
        <taxon>Agaricomycetes</taxon>
        <taxon>Polyporales</taxon>
        <taxon>Laetiporus</taxon>
    </lineage>
</organism>